<dbReference type="HOGENOM" id="CLU_698630_0_0_1"/>
<sequence length="395" mass="45434">MTGLRGVDPAAALRENPWLDIKKLYSEDTECLTVHGVHLHKGLQSYHTDSFLAFLNYLKVALEVSMARSSSELQPLFDRCGAGTISDLLSREIRSHNNSNGPDRYHGPPVTESVNFDKAKIPVIHLPLTRRTYQDVGTYSLLCDIATWEDHWQESKDYQPFLEMTTCIDDHTLQFTGRFPLLDAIRDAACAKLRKSGPLPLESQMCRCTDFIAQNTWIVCYRIEMINPNLLALYADDADPKDLKHTCLSFKRIDLEETEPFLFSIREIQPSYKGAELIAFALVSANIMHTRMVAEAAAMQDNMFFVFRILWLRSINKNGAEKLSGEEWSHEKLETDTRNLAYNAMLYHMDENQRKHYTDQKQPRVGRFHDKMSIGLGPELKQPIADWLKRKYIPM</sequence>
<reference evidence="1 2" key="1">
    <citation type="journal article" date="2014" name="BMC Genomics">
        <title>Comparative genome sequencing reveals chemotype-specific gene clusters in the toxigenic black mold Stachybotrys.</title>
        <authorList>
            <person name="Semeiks J."/>
            <person name="Borek D."/>
            <person name="Otwinowski Z."/>
            <person name="Grishin N.V."/>
        </authorList>
    </citation>
    <scope>NUCLEOTIDE SEQUENCE [LARGE SCALE GENOMIC DNA]</scope>
    <source>
        <strain evidence="2">CBS 109288 / IBT 7711</strain>
    </source>
</reference>
<evidence type="ECO:0000313" key="1">
    <source>
        <dbReference type="EMBL" id="KEY64409.1"/>
    </source>
</evidence>
<dbReference type="EMBL" id="KL648739">
    <property type="protein sequence ID" value="KEY64409.1"/>
    <property type="molecule type" value="Genomic_DNA"/>
</dbReference>
<accession>A0A084AGI0</accession>
<proteinExistence type="predicted"/>
<name>A0A084AGI0_STACB</name>
<gene>
    <name evidence="1" type="ORF">S7711_11261</name>
</gene>
<evidence type="ECO:0000313" key="2">
    <source>
        <dbReference type="Proteomes" id="UP000028045"/>
    </source>
</evidence>
<protein>
    <submittedName>
        <fullName evidence="1">Uncharacterized protein</fullName>
    </submittedName>
</protein>
<dbReference type="AlphaFoldDB" id="A0A084AGI0"/>
<organism evidence="1 2">
    <name type="scientific">Stachybotrys chartarum (strain CBS 109288 / IBT 7711)</name>
    <name type="common">Toxic black mold</name>
    <name type="synonym">Stilbospora chartarum</name>
    <dbReference type="NCBI Taxonomy" id="1280523"/>
    <lineage>
        <taxon>Eukaryota</taxon>
        <taxon>Fungi</taxon>
        <taxon>Dikarya</taxon>
        <taxon>Ascomycota</taxon>
        <taxon>Pezizomycotina</taxon>
        <taxon>Sordariomycetes</taxon>
        <taxon>Hypocreomycetidae</taxon>
        <taxon>Hypocreales</taxon>
        <taxon>Stachybotryaceae</taxon>
        <taxon>Stachybotrys</taxon>
    </lineage>
</organism>
<dbReference type="OrthoDB" id="5383572at2759"/>
<keyword evidence="2" id="KW-1185">Reference proteome</keyword>
<dbReference type="Proteomes" id="UP000028045">
    <property type="component" value="Unassembled WGS sequence"/>
</dbReference>